<organism evidence="1 2">
    <name type="scientific">candidate division KSB3 bacterium</name>
    <dbReference type="NCBI Taxonomy" id="2044937"/>
    <lineage>
        <taxon>Bacteria</taxon>
        <taxon>candidate division KSB3</taxon>
    </lineage>
</organism>
<comment type="caution">
    <text evidence="1">The sequence shown here is derived from an EMBL/GenBank/DDBJ whole genome shotgun (WGS) entry which is preliminary data.</text>
</comment>
<evidence type="ECO:0000313" key="2">
    <source>
        <dbReference type="Proteomes" id="UP000229740"/>
    </source>
</evidence>
<dbReference type="EMBL" id="PDPS01000104">
    <property type="protein sequence ID" value="PID55456.1"/>
    <property type="molecule type" value="Genomic_DNA"/>
</dbReference>
<sequence>MESCNKRGARLMLCRYVTIKKFSELSGYTEDAIRAKMCNGVWIEGIHFKRGPDRKPLMDIEEYYRWVEEGYTPGLKRAASQ</sequence>
<proteinExistence type="predicted"/>
<protein>
    <submittedName>
        <fullName evidence="1">Excisionase</fullName>
    </submittedName>
</protein>
<evidence type="ECO:0000313" key="1">
    <source>
        <dbReference type="EMBL" id="PID55456.1"/>
    </source>
</evidence>
<accession>A0A2G6E044</accession>
<name>A0A2G6E044_9BACT</name>
<reference evidence="1 2" key="1">
    <citation type="submission" date="2017-10" db="EMBL/GenBank/DDBJ databases">
        <title>Novel microbial diversity and functional potential in the marine mammal oral microbiome.</title>
        <authorList>
            <person name="Dudek N.K."/>
            <person name="Sun C.L."/>
            <person name="Burstein D."/>
            <person name="Kantor R.S."/>
            <person name="Aliaga Goltsman D.S."/>
            <person name="Bik E.M."/>
            <person name="Thomas B.C."/>
            <person name="Banfield J.F."/>
            <person name="Relman D.A."/>
        </authorList>
    </citation>
    <scope>NUCLEOTIDE SEQUENCE [LARGE SCALE GENOMIC DNA]</scope>
    <source>
        <strain evidence="1">DOLZORAL124_49_17</strain>
    </source>
</reference>
<gene>
    <name evidence="1" type="ORF">CSB45_15935</name>
</gene>
<dbReference type="Proteomes" id="UP000229740">
    <property type="component" value="Unassembled WGS sequence"/>
</dbReference>
<dbReference type="AlphaFoldDB" id="A0A2G6E044"/>